<keyword evidence="2" id="KW-1185">Reference proteome</keyword>
<dbReference type="EMBL" id="CP002631">
    <property type="protein sequence ID" value="AEB14576.1"/>
    <property type="molecule type" value="Genomic_DNA"/>
</dbReference>
<organism evidence="1 2">
    <name type="scientific">Treponema succinifaciens (strain ATCC 33096 / DSM 2489 / 6091)</name>
    <dbReference type="NCBI Taxonomy" id="869209"/>
    <lineage>
        <taxon>Bacteria</taxon>
        <taxon>Pseudomonadati</taxon>
        <taxon>Spirochaetota</taxon>
        <taxon>Spirochaetia</taxon>
        <taxon>Spirochaetales</taxon>
        <taxon>Treponemataceae</taxon>
        <taxon>Treponema</taxon>
    </lineage>
</organism>
<reference evidence="1 2" key="1">
    <citation type="journal article" date="2011" name="Stand. Genomic Sci.">
        <title>Complete genome sequence of Treponema succinifaciens type strain (6091).</title>
        <authorList>
            <person name="Han C."/>
            <person name="Gronow S."/>
            <person name="Teshima H."/>
            <person name="Lapidus A."/>
            <person name="Nolan M."/>
            <person name="Lucas S."/>
            <person name="Hammon N."/>
            <person name="Deshpande S."/>
            <person name="Cheng J.F."/>
            <person name="Zeytun A."/>
            <person name="Tapia R."/>
            <person name="Goodwin L."/>
            <person name="Pitluck S."/>
            <person name="Liolios K."/>
            <person name="Pagani I."/>
            <person name="Ivanova N."/>
            <person name="Mavromatis K."/>
            <person name="Mikhailova N."/>
            <person name="Huntemann M."/>
            <person name="Pati A."/>
            <person name="Chen A."/>
            <person name="Palaniappan K."/>
            <person name="Land M."/>
            <person name="Hauser L."/>
            <person name="Brambilla E.M."/>
            <person name="Rohde M."/>
            <person name="Goker M."/>
            <person name="Woyke T."/>
            <person name="Bristow J."/>
            <person name="Eisen J.A."/>
            <person name="Markowitz V."/>
            <person name="Hugenholtz P."/>
            <person name="Kyrpides N.C."/>
            <person name="Klenk H.P."/>
            <person name="Detter J.C."/>
        </authorList>
    </citation>
    <scope>NUCLEOTIDE SEQUENCE [LARGE SCALE GENOMIC DNA]</scope>
    <source>
        <strain evidence="2">ATCC 33096 / DSM 2489 / 6091</strain>
    </source>
</reference>
<dbReference type="GeneID" id="302998833"/>
<evidence type="ECO:0000313" key="2">
    <source>
        <dbReference type="Proteomes" id="UP000006852"/>
    </source>
</evidence>
<name>F2NSE0_TRES6</name>
<accession>F2NSE0</accession>
<dbReference type="HOGENOM" id="CLU_2588698_0_0_12"/>
<evidence type="ECO:0000313" key="1">
    <source>
        <dbReference type="EMBL" id="AEB14576.1"/>
    </source>
</evidence>
<dbReference type="Proteomes" id="UP000006852">
    <property type="component" value="Chromosome"/>
</dbReference>
<gene>
    <name evidence="1" type="ordered locus">Tresu_1681</name>
</gene>
<reference evidence="2" key="2">
    <citation type="submission" date="2011-04" db="EMBL/GenBank/DDBJ databases">
        <title>The complete genome of chromosome of Treponema succinifaciens DSM 2489.</title>
        <authorList>
            <person name="Lucas S."/>
            <person name="Copeland A."/>
            <person name="Lapidus A."/>
            <person name="Bruce D."/>
            <person name="Goodwin L."/>
            <person name="Pitluck S."/>
            <person name="Peters L."/>
            <person name="Kyrpides N."/>
            <person name="Mavromatis K."/>
            <person name="Ivanova N."/>
            <person name="Ovchinnikova G."/>
            <person name="Teshima H."/>
            <person name="Detter J.C."/>
            <person name="Tapia R."/>
            <person name="Han C."/>
            <person name="Land M."/>
            <person name="Hauser L."/>
            <person name="Markowitz V."/>
            <person name="Cheng J.-F."/>
            <person name="Hugenholtz P."/>
            <person name="Woyke T."/>
            <person name="Wu D."/>
            <person name="Gronow S."/>
            <person name="Wellnitz S."/>
            <person name="Brambilla E."/>
            <person name="Klenk H.-P."/>
            <person name="Eisen J.A."/>
        </authorList>
    </citation>
    <scope>NUCLEOTIDE SEQUENCE [LARGE SCALE GENOMIC DNA]</scope>
    <source>
        <strain evidence="2">ATCC 33096 / DSM 2489 / 6091</strain>
    </source>
</reference>
<sequence length="80" mass="9697">MLDFFEYKNHKYPYKTVYFSNFNCNYIIATEDFESQLLPDGETYHSKTAMEIDEKIFFYVPKEIFLMDDEYISKFIGESI</sequence>
<dbReference type="STRING" id="869209.Tresu_1681"/>
<dbReference type="AlphaFoldDB" id="F2NSE0"/>
<protein>
    <submittedName>
        <fullName evidence="1">Uncharacterized protein</fullName>
    </submittedName>
</protein>
<dbReference type="RefSeq" id="WP_013701857.1">
    <property type="nucleotide sequence ID" value="NC_015385.1"/>
</dbReference>
<proteinExistence type="predicted"/>
<dbReference type="KEGG" id="tsu:Tresu_1681"/>